<keyword evidence="1" id="KW-0812">Transmembrane</keyword>
<keyword evidence="1" id="KW-1133">Transmembrane helix</keyword>
<evidence type="ECO:0000313" key="2">
    <source>
        <dbReference type="EMBL" id="CBI43180.1"/>
    </source>
</evidence>
<evidence type="ECO:0000256" key="1">
    <source>
        <dbReference type="SAM" id="Phobius"/>
    </source>
</evidence>
<keyword evidence="3" id="KW-1185">Reference proteome</keyword>
<dbReference type="AlphaFoldDB" id="A0A9P1NI76"/>
<dbReference type="EMBL" id="FN597644">
    <property type="protein sequence ID" value="CBI43180.1"/>
    <property type="molecule type" value="Genomic_DNA"/>
</dbReference>
<feature type="transmembrane region" description="Helical" evidence="1">
    <location>
        <begin position="28"/>
        <end position="48"/>
    </location>
</feature>
<dbReference type="Proteomes" id="UP000006562">
    <property type="component" value="Chromosome"/>
</dbReference>
<proteinExistence type="predicted"/>
<evidence type="ECO:0000313" key="3">
    <source>
        <dbReference type="Proteomes" id="UP000006562"/>
    </source>
</evidence>
<keyword evidence="1" id="KW-0472">Membrane</keyword>
<reference evidence="3" key="2">
    <citation type="journal article" date="2011" name="J. Biotechnol.">
        <title>Genome sequence of B. amyloliquefaciens type strain DSM7(T) reveals differences to plant-associated B. amyloliquefaciens FZB42.</title>
        <authorList>
            <person name="Ruckert C."/>
            <person name="Blom J."/>
            <person name="Chen X."/>
            <person name="Reva O."/>
            <person name="Borriss R."/>
        </authorList>
    </citation>
    <scope>NUCLEOTIDE SEQUENCE [LARGE SCALE GENOMIC DNA]</scope>
    <source>
        <strain evidence="3">DSM 7</strain>
    </source>
</reference>
<protein>
    <submittedName>
        <fullName evidence="2">YosU protein</fullName>
    </submittedName>
</protein>
<organism evidence="2 3">
    <name type="scientific">Bacillus amyloliquefaciens (strain ATCC 23350 / DSM 7 / BCRC 11601 / CCUG 28519 / NBRC 15535 / NRRL B-14393 / F)</name>
    <dbReference type="NCBI Taxonomy" id="692420"/>
    <lineage>
        <taxon>Bacteria</taxon>
        <taxon>Bacillati</taxon>
        <taxon>Bacillota</taxon>
        <taxon>Bacilli</taxon>
        <taxon>Bacillales</taxon>
        <taxon>Bacillaceae</taxon>
        <taxon>Bacillus</taxon>
        <taxon>Bacillus amyloliquefaciens group</taxon>
    </lineage>
</organism>
<feature type="transmembrane region" description="Helical" evidence="1">
    <location>
        <begin position="7"/>
        <end position="22"/>
    </location>
</feature>
<reference evidence="2 3" key="1">
    <citation type="journal article" date="2011" name="Int. J. Syst. Evol. Microbiol.">
        <title>Relationship of Bacillus amyloliquefaciens clades associated with strains DSM 7T and FZB42T: a proposal for Bacillus amyloliquefaciens subsp. amyloliquefaciens subsp. nov. and Bacillus amyloliquefaciens subsp. plantarum subsp. nov. based on complete genome sequence comparisons.</title>
        <authorList>
            <person name="Borriss R."/>
            <person name="Chen X.H."/>
            <person name="Rueckert C."/>
            <person name="Blom J."/>
            <person name="Becker A."/>
            <person name="Baumgarth B."/>
            <person name="Fan B."/>
            <person name="Pukall R."/>
            <person name="Schumann P."/>
            <person name="Sproer C."/>
            <person name="Junge H."/>
            <person name="Vater J."/>
            <person name="Puhler A."/>
            <person name="Klenk H.P."/>
        </authorList>
    </citation>
    <scope>NUCLEOTIDE SEQUENCE [LARGE SCALE GENOMIC DNA]</scope>
    <source>
        <strain evidence="3">DSM 7</strain>
    </source>
</reference>
<sequence length="72" mass="8186">MLKILKICSLLILFLLLIYSVISSNSQLYLSVQLILITILIGIGINCFKKKEYYRGMLYVVIAMSNLSISIK</sequence>
<gene>
    <name evidence="2" type="primary">yosU</name>
    <name evidence="2" type="ordered locus">BAMF_2054</name>
</gene>
<accession>A0A9P1NI76</accession>
<name>A0A9P1NI76_BACAS</name>
<dbReference type="KEGG" id="bao:BAMF_2054"/>